<dbReference type="InterPro" id="IPR004045">
    <property type="entry name" value="Glutathione_S-Trfase_N"/>
</dbReference>
<organism evidence="2 3">
    <name type="scientific">Triparma columacea</name>
    <dbReference type="NCBI Taxonomy" id="722753"/>
    <lineage>
        <taxon>Eukaryota</taxon>
        <taxon>Sar</taxon>
        <taxon>Stramenopiles</taxon>
        <taxon>Ochrophyta</taxon>
        <taxon>Bolidophyceae</taxon>
        <taxon>Parmales</taxon>
        <taxon>Triparmaceae</taxon>
        <taxon>Triparma</taxon>
    </lineage>
</organism>
<dbReference type="OrthoDB" id="420389at2759"/>
<protein>
    <recommendedName>
        <fullName evidence="1">GST N-terminal domain-containing protein</fullName>
    </recommendedName>
</protein>
<accession>A0A9W7FXK9</accession>
<gene>
    <name evidence="2" type="ORF">TrCOL_g11397</name>
</gene>
<comment type="caution">
    <text evidence="2">The sequence shown here is derived from an EMBL/GenBank/DDBJ whole genome shotgun (WGS) entry which is preliminary data.</text>
</comment>
<dbReference type="GO" id="GO:0006749">
    <property type="term" value="P:glutathione metabolic process"/>
    <property type="evidence" value="ECO:0007669"/>
    <property type="project" value="TreeGrafter"/>
</dbReference>
<dbReference type="Gene3D" id="3.40.30.10">
    <property type="entry name" value="Glutaredoxin"/>
    <property type="match status" value="1"/>
</dbReference>
<sequence>MSAITSEAVQPRCYELRYFPLMAKGLGPTLVLEHSGVEWKGNASLPFSTKTEWKDLKPTTPFGQLPLLSVVEKGVTVFHVAQTTAIINYVGKVSGIEGENNLFALSQQLLAEGEDIYNLMVKYVPTLYKRLSSPGITTTKGTRSDYDHFFSETLPKHLTQIQTLITTSSRQTHYEGEGFLPGELYLFSIIHQACLVAPFIALFPDLQAWYRAILNSESTQKVLCGESKMGVLNQYFQADESDDVCKVADERS</sequence>
<keyword evidence="3" id="KW-1185">Reference proteome</keyword>
<name>A0A9W7FXK9_9STRA</name>
<dbReference type="InterPro" id="IPR050213">
    <property type="entry name" value="GST_superfamily"/>
</dbReference>
<dbReference type="Proteomes" id="UP001165065">
    <property type="component" value="Unassembled WGS sequence"/>
</dbReference>
<proteinExistence type="predicted"/>
<dbReference type="InterPro" id="IPR036249">
    <property type="entry name" value="Thioredoxin-like_sf"/>
</dbReference>
<reference evidence="3" key="1">
    <citation type="journal article" date="2023" name="Commun. Biol.">
        <title>Genome analysis of Parmales, the sister group of diatoms, reveals the evolutionary specialization of diatoms from phago-mixotrophs to photoautotrophs.</title>
        <authorList>
            <person name="Ban H."/>
            <person name="Sato S."/>
            <person name="Yoshikawa S."/>
            <person name="Yamada K."/>
            <person name="Nakamura Y."/>
            <person name="Ichinomiya M."/>
            <person name="Sato N."/>
            <person name="Blanc-Mathieu R."/>
            <person name="Endo H."/>
            <person name="Kuwata A."/>
            <person name="Ogata H."/>
        </authorList>
    </citation>
    <scope>NUCLEOTIDE SEQUENCE [LARGE SCALE GENOMIC DNA]</scope>
</reference>
<dbReference type="Gene3D" id="1.20.1050.10">
    <property type="match status" value="1"/>
</dbReference>
<evidence type="ECO:0000259" key="1">
    <source>
        <dbReference type="PROSITE" id="PS50404"/>
    </source>
</evidence>
<dbReference type="SUPFAM" id="SSF52833">
    <property type="entry name" value="Thioredoxin-like"/>
    <property type="match status" value="1"/>
</dbReference>
<dbReference type="GO" id="GO:0004364">
    <property type="term" value="F:glutathione transferase activity"/>
    <property type="evidence" value="ECO:0007669"/>
    <property type="project" value="TreeGrafter"/>
</dbReference>
<dbReference type="PANTHER" id="PTHR11571">
    <property type="entry name" value="GLUTATHIONE S-TRANSFERASE"/>
    <property type="match status" value="1"/>
</dbReference>
<dbReference type="AlphaFoldDB" id="A0A9W7FXK9"/>
<feature type="domain" description="GST N-terminal" evidence="1">
    <location>
        <begin position="12"/>
        <end position="98"/>
    </location>
</feature>
<dbReference type="EMBL" id="BRYA01000553">
    <property type="protein sequence ID" value="GMI22698.1"/>
    <property type="molecule type" value="Genomic_DNA"/>
</dbReference>
<dbReference type="PROSITE" id="PS50404">
    <property type="entry name" value="GST_NTER"/>
    <property type="match status" value="1"/>
</dbReference>
<evidence type="ECO:0000313" key="2">
    <source>
        <dbReference type="EMBL" id="GMI22698.1"/>
    </source>
</evidence>
<evidence type="ECO:0000313" key="3">
    <source>
        <dbReference type="Proteomes" id="UP001165065"/>
    </source>
</evidence>